<dbReference type="RefSeq" id="WP_285491553.1">
    <property type="nucleotide sequence ID" value="NZ_BSTI01000044.1"/>
</dbReference>
<accession>A0A9W6RCP9</accession>
<comment type="caution">
    <text evidence="1">The sequence shown here is derived from an EMBL/GenBank/DDBJ whole genome shotgun (WGS) entry which is preliminary data.</text>
</comment>
<reference evidence="1" key="1">
    <citation type="submission" date="2023-03" db="EMBL/GenBank/DDBJ databases">
        <title>Amycolatopsis taiwanensis NBRC 103393.</title>
        <authorList>
            <person name="Ichikawa N."/>
            <person name="Sato H."/>
            <person name="Tonouchi N."/>
        </authorList>
    </citation>
    <scope>NUCLEOTIDE SEQUENCE</scope>
    <source>
        <strain evidence="1">NBRC 103393</strain>
    </source>
</reference>
<name>A0A9W6RCP9_9PSEU</name>
<gene>
    <name evidence="1" type="ORF">Atai01_82910</name>
</gene>
<evidence type="ECO:0000313" key="2">
    <source>
        <dbReference type="Proteomes" id="UP001165136"/>
    </source>
</evidence>
<dbReference type="EMBL" id="BSTI01000044">
    <property type="protein sequence ID" value="GLY71672.1"/>
    <property type="molecule type" value="Genomic_DNA"/>
</dbReference>
<evidence type="ECO:0000313" key="1">
    <source>
        <dbReference type="EMBL" id="GLY71672.1"/>
    </source>
</evidence>
<dbReference type="AlphaFoldDB" id="A0A9W6RCP9"/>
<proteinExistence type="predicted"/>
<protein>
    <submittedName>
        <fullName evidence="1">Uncharacterized protein</fullName>
    </submittedName>
</protein>
<dbReference type="Proteomes" id="UP001165136">
    <property type="component" value="Unassembled WGS sequence"/>
</dbReference>
<sequence length="251" mass="28659">MMTMVETDVIGRVWRQPRRTKDRKAALRYGRSPHNRYRGHWSLMETRAFQHDRFIADSLRDDDTDLHLPPHERPGLIQLAALAAGPLPGGVLLESLNALGDDPLARAVLGRFLQTKTEDEGDPPIWYGERWRAADKVSVRQVKAKDIAFWEMEAGRNAVEIELGAFTQAIQQQMLEMIGHSDDGLHIVLYLGSGPFRDENLARMQYHRLTEGHSDTKILRHLETYGYTNPNGTVGRWYPKLLNTLRSNGPR</sequence>
<keyword evidence="2" id="KW-1185">Reference proteome</keyword>
<organism evidence="1 2">
    <name type="scientific">Amycolatopsis taiwanensis</name>
    <dbReference type="NCBI Taxonomy" id="342230"/>
    <lineage>
        <taxon>Bacteria</taxon>
        <taxon>Bacillati</taxon>
        <taxon>Actinomycetota</taxon>
        <taxon>Actinomycetes</taxon>
        <taxon>Pseudonocardiales</taxon>
        <taxon>Pseudonocardiaceae</taxon>
        <taxon>Amycolatopsis</taxon>
    </lineage>
</organism>